<evidence type="ECO:0000256" key="1">
    <source>
        <dbReference type="SAM" id="MobiDB-lite"/>
    </source>
</evidence>
<gene>
    <name evidence="2" type="ordered locus">Os07g0646875</name>
    <name evidence="2" type="ORF">OSNPB_070646875</name>
</gene>
<protein>
    <submittedName>
        <fullName evidence="2">Os07g0646875 protein</fullName>
    </submittedName>
</protein>
<dbReference type="InParanoid" id="A0A0P0X9I3"/>
<keyword evidence="3" id="KW-1185">Reference proteome</keyword>
<accession>A0A0P0X9I3</accession>
<name>A0A0P0X9I3_ORYSJ</name>
<proteinExistence type="predicted"/>
<dbReference type="Proteomes" id="UP000059680">
    <property type="component" value="Chromosome 7"/>
</dbReference>
<dbReference type="EMBL" id="AP014963">
    <property type="protein sequence ID" value="BAT02915.1"/>
    <property type="molecule type" value="Genomic_DNA"/>
</dbReference>
<sequence>MATSTRPPSAAADPLAGGHPSPFLNAGASRNAGNGDADGSRMTLTRIPDTPPSTSRSATEVVTTSESEGDKDQIRPAVEAETAVGGAIPGPRPA</sequence>
<dbReference type="PaxDb" id="39947-A0A0P0X9I3"/>
<dbReference type="AlphaFoldDB" id="A0A0P0X9I3"/>
<reference evidence="3" key="1">
    <citation type="journal article" date="2005" name="Nature">
        <title>The map-based sequence of the rice genome.</title>
        <authorList>
            <consortium name="International rice genome sequencing project (IRGSP)"/>
            <person name="Matsumoto T."/>
            <person name="Wu J."/>
            <person name="Kanamori H."/>
            <person name="Katayose Y."/>
            <person name="Fujisawa M."/>
            <person name="Namiki N."/>
            <person name="Mizuno H."/>
            <person name="Yamamoto K."/>
            <person name="Antonio B.A."/>
            <person name="Baba T."/>
            <person name="Sakata K."/>
            <person name="Nagamura Y."/>
            <person name="Aoki H."/>
            <person name="Arikawa K."/>
            <person name="Arita K."/>
            <person name="Bito T."/>
            <person name="Chiden Y."/>
            <person name="Fujitsuka N."/>
            <person name="Fukunaka R."/>
            <person name="Hamada M."/>
            <person name="Harada C."/>
            <person name="Hayashi A."/>
            <person name="Hijishita S."/>
            <person name="Honda M."/>
            <person name="Hosokawa S."/>
            <person name="Ichikawa Y."/>
            <person name="Idonuma A."/>
            <person name="Iijima M."/>
            <person name="Ikeda M."/>
            <person name="Ikeno M."/>
            <person name="Ito K."/>
            <person name="Ito S."/>
            <person name="Ito T."/>
            <person name="Ito Y."/>
            <person name="Ito Y."/>
            <person name="Iwabuchi A."/>
            <person name="Kamiya K."/>
            <person name="Karasawa W."/>
            <person name="Kurita K."/>
            <person name="Katagiri S."/>
            <person name="Kikuta A."/>
            <person name="Kobayashi H."/>
            <person name="Kobayashi N."/>
            <person name="Machita K."/>
            <person name="Maehara T."/>
            <person name="Masukawa M."/>
            <person name="Mizubayashi T."/>
            <person name="Mukai Y."/>
            <person name="Nagasaki H."/>
            <person name="Nagata Y."/>
            <person name="Naito S."/>
            <person name="Nakashima M."/>
            <person name="Nakama Y."/>
            <person name="Nakamichi Y."/>
            <person name="Nakamura M."/>
            <person name="Meguro A."/>
            <person name="Negishi M."/>
            <person name="Ohta I."/>
            <person name="Ohta T."/>
            <person name="Okamoto M."/>
            <person name="Ono N."/>
            <person name="Saji S."/>
            <person name="Sakaguchi M."/>
            <person name="Sakai K."/>
            <person name="Shibata M."/>
            <person name="Shimokawa T."/>
            <person name="Song J."/>
            <person name="Takazaki Y."/>
            <person name="Terasawa K."/>
            <person name="Tsugane M."/>
            <person name="Tsuji K."/>
            <person name="Ueda S."/>
            <person name="Waki K."/>
            <person name="Yamagata H."/>
            <person name="Yamamoto M."/>
            <person name="Yamamoto S."/>
            <person name="Yamane H."/>
            <person name="Yoshiki S."/>
            <person name="Yoshihara R."/>
            <person name="Yukawa K."/>
            <person name="Zhong H."/>
            <person name="Yano M."/>
            <person name="Yuan Q."/>
            <person name="Ouyang S."/>
            <person name="Liu J."/>
            <person name="Jones K.M."/>
            <person name="Gansberger K."/>
            <person name="Moffat K."/>
            <person name="Hill J."/>
            <person name="Bera J."/>
            <person name="Fadrosh D."/>
            <person name="Jin S."/>
            <person name="Johri S."/>
            <person name="Kim M."/>
            <person name="Overton L."/>
            <person name="Reardon M."/>
            <person name="Tsitrin T."/>
            <person name="Vuong H."/>
            <person name="Weaver B."/>
            <person name="Ciecko A."/>
            <person name="Tallon L."/>
            <person name="Jackson J."/>
            <person name="Pai G."/>
            <person name="Aken S.V."/>
            <person name="Utterback T."/>
            <person name="Reidmuller S."/>
            <person name="Feldblyum T."/>
            <person name="Hsiao J."/>
            <person name="Zismann V."/>
            <person name="Iobst S."/>
            <person name="de Vazeille A.R."/>
            <person name="Buell C.R."/>
            <person name="Ying K."/>
            <person name="Li Y."/>
            <person name="Lu T."/>
            <person name="Huang Y."/>
            <person name="Zhao Q."/>
            <person name="Feng Q."/>
            <person name="Zhang L."/>
            <person name="Zhu J."/>
            <person name="Weng Q."/>
            <person name="Mu J."/>
            <person name="Lu Y."/>
            <person name="Fan D."/>
            <person name="Liu Y."/>
            <person name="Guan J."/>
            <person name="Zhang Y."/>
            <person name="Yu S."/>
            <person name="Liu X."/>
            <person name="Zhang Y."/>
            <person name="Hong G."/>
            <person name="Han B."/>
            <person name="Choisne N."/>
            <person name="Demange N."/>
            <person name="Orjeda G."/>
            <person name="Samain S."/>
            <person name="Cattolico L."/>
            <person name="Pelletier E."/>
            <person name="Couloux A."/>
            <person name="Segurens B."/>
            <person name="Wincker P."/>
            <person name="D'Hont A."/>
            <person name="Scarpelli C."/>
            <person name="Weissenbach J."/>
            <person name="Salanoubat M."/>
            <person name="Quetier F."/>
            <person name="Yu Y."/>
            <person name="Kim H.R."/>
            <person name="Rambo T."/>
            <person name="Currie J."/>
            <person name="Collura K."/>
            <person name="Luo M."/>
            <person name="Yang T."/>
            <person name="Ammiraju J.S.S."/>
            <person name="Engler F."/>
            <person name="Soderlund C."/>
            <person name="Wing R.A."/>
            <person name="Palmer L.E."/>
            <person name="de la Bastide M."/>
            <person name="Spiegel L."/>
            <person name="Nascimento L."/>
            <person name="Zutavern T."/>
            <person name="O'Shaughnessy A."/>
            <person name="Dike S."/>
            <person name="Dedhia N."/>
            <person name="Preston R."/>
            <person name="Balija V."/>
            <person name="McCombie W.R."/>
            <person name="Chow T."/>
            <person name="Chen H."/>
            <person name="Chung M."/>
            <person name="Chen C."/>
            <person name="Shaw J."/>
            <person name="Wu H."/>
            <person name="Hsiao K."/>
            <person name="Chao Y."/>
            <person name="Chu M."/>
            <person name="Cheng C."/>
            <person name="Hour A."/>
            <person name="Lee P."/>
            <person name="Lin S."/>
            <person name="Lin Y."/>
            <person name="Liou J."/>
            <person name="Liu S."/>
            <person name="Hsing Y."/>
            <person name="Raghuvanshi S."/>
            <person name="Mohanty A."/>
            <person name="Bharti A.K."/>
            <person name="Gaur A."/>
            <person name="Gupta V."/>
            <person name="Kumar D."/>
            <person name="Ravi V."/>
            <person name="Vij S."/>
            <person name="Kapur A."/>
            <person name="Khurana P."/>
            <person name="Khurana P."/>
            <person name="Khurana J.P."/>
            <person name="Tyagi A.K."/>
            <person name="Gaikwad K."/>
            <person name="Singh A."/>
            <person name="Dalal V."/>
            <person name="Srivastava S."/>
            <person name="Dixit A."/>
            <person name="Pal A.K."/>
            <person name="Ghazi I.A."/>
            <person name="Yadav M."/>
            <person name="Pandit A."/>
            <person name="Bhargava A."/>
            <person name="Sureshbabu K."/>
            <person name="Batra K."/>
            <person name="Sharma T.R."/>
            <person name="Mohapatra T."/>
            <person name="Singh N.K."/>
            <person name="Messing J."/>
            <person name="Nelson A.B."/>
            <person name="Fuks G."/>
            <person name="Kavchok S."/>
            <person name="Keizer G."/>
            <person name="Linton E."/>
            <person name="Llaca V."/>
            <person name="Song R."/>
            <person name="Tanyolac B."/>
            <person name="Young S."/>
            <person name="Ho-Il K."/>
            <person name="Hahn J.H."/>
            <person name="Sangsakoo G."/>
            <person name="Vanavichit A."/>
            <person name="de Mattos Luiz.A.T."/>
            <person name="Zimmer P.D."/>
            <person name="Malone G."/>
            <person name="Dellagostin O."/>
            <person name="de Oliveira A.C."/>
            <person name="Bevan M."/>
            <person name="Bancroft I."/>
            <person name="Minx P."/>
            <person name="Cordum H."/>
            <person name="Wilson R."/>
            <person name="Cheng Z."/>
            <person name="Jin W."/>
            <person name="Jiang J."/>
            <person name="Leong S.A."/>
            <person name="Iwama H."/>
            <person name="Gojobori T."/>
            <person name="Itoh T."/>
            <person name="Niimura Y."/>
            <person name="Fujii Y."/>
            <person name="Habara T."/>
            <person name="Sakai H."/>
            <person name="Sato Y."/>
            <person name="Wilson G."/>
            <person name="Kumar K."/>
            <person name="McCouch S."/>
            <person name="Juretic N."/>
            <person name="Hoen D."/>
            <person name="Wright S."/>
            <person name="Bruskiewich R."/>
            <person name="Bureau T."/>
            <person name="Miyao A."/>
            <person name="Hirochika H."/>
            <person name="Nishikawa T."/>
            <person name="Kadowaki K."/>
            <person name="Sugiura M."/>
            <person name="Burr B."/>
            <person name="Sasaki T."/>
        </authorList>
    </citation>
    <scope>NUCLEOTIDE SEQUENCE [LARGE SCALE GENOMIC DNA]</scope>
    <source>
        <strain evidence="3">cv. Nipponbare</strain>
    </source>
</reference>
<organism evidence="2 3">
    <name type="scientific">Oryza sativa subsp. japonica</name>
    <name type="common">Rice</name>
    <dbReference type="NCBI Taxonomy" id="39947"/>
    <lineage>
        <taxon>Eukaryota</taxon>
        <taxon>Viridiplantae</taxon>
        <taxon>Streptophyta</taxon>
        <taxon>Embryophyta</taxon>
        <taxon>Tracheophyta</taxon>
        <taxon>Spermatophyta</taxon>
        <taxon>Magnoliopsida</taxon>
        <taxon>Liliopsida</taxon>
        <taxon>Poales</taxon>
        <taxon>Poaceae</taxon>
        <taxon>BOP clade</taxon>
        <taxon>Oryzoideae</taxon>
        <taxon>Oryzeae</taxon>
        <taxon>Oryzinae</taxon>
        <taxon>Oryza</taxon>
        <taxon>Oryza sativa</taxon>
    </lineage>
</organism>
<evidence type="ECO:0000313" key="2">
    <source>
        <dbReference type="EMBL" id="BAT02915.1"/>
    </source>
</evidence>
<feature type="region of interest" description="Disordered" evidence="1">
    <location>
        <begin position="1"/>
        <end position="94"/>
    </location>
</feature>
<reference evidence="2 3" key="2">
    <citation type="journal article" date="2013" name="Plant Cell Physiol.">
        <title>Rice Annotation Project Database (RAP-DB): an integrative and interactive database for rice genomics.</title>
        <authorList>
            <person name="Sakai H."/>
            <person name="Lee S.S."/>
            <person name="Tanaka T."/>
            <person name="Numa H."/>
            <person name="Kim J."/>
            <person name="Kawahara Y."/>
            <person name="Wakimoto H."/>
            <person name="Yang C.C."/>
            <person name="Iwamoto M."/>
            <person name="Abe T."/>
            <person name="Yamada Y."/>
            <person name="Muto A."/>
            <person name="Inokuchi H."/>
            <person name="Ikemura T."/>
            <person name="Matsumoto T."/>
            <person name="Sasaki T."/>
            <person name="Itoh T."/>
        </authorList>
    </citation>
    <scope>NUCLEOTIDE SEQUENCE [LARGE SCALE GENOMIC DNA]</scope>
    <source>
        <strain evidence="3">cv. Nipponbare</strain>
    </source>
</reference>
<feature type="compositionally biased region" description="Polar residues" evidence="1">
    <location>
        <begin position="52"/>
        <end position="66"/>
    </location>
</feature>
<reference evidence="2 3" key="3">
    <citation type="journal article" date="2013" name="Rice">
        <title>Improvement of the Oryza sativa Nipponbare reference genome using next generation sequence and optical map data.</title>
        <authorList>
            <person name="Kawahara Y."/>
            <person name="de la Bastide M."/>
            <person name="Hamilton J.P."/>
            <person name="Kanamori H."/>
            <person name="McCombie W.R."/>
            <person name="Ouyang S."/>
            <person name="Schwartz D.C."/>
            <person name="Tanaka T."/>
            <person name="Wu J."/>
            <person name="Zhou S."/>
            <person name="Childs K.L."/>
            <person name="Davidson R.M."/>
            <person name="Lin H."/>
            <person name="Quesada-Ocampo L."/>
            <person name="Vaillancourt B."/>
            <person name="Sakai H."/>
            <person name="Lee S.S."/>
            <person name="Kim J."/>
            <person name="Numa H."/>
            <person name="Itoh T."/>
            <person name="Buell C.R."/>
            <person name="Matsumoto T."/>
        </authorList>
    </citation>
    <scope>NUCLEOTIDE SEQUENCE [LARGE SCALE GENOMIC DNA]</scope>
    <source>
        <strain evidence="3">cv. Nipponbare</strain>
    </source>
</reference>
<evidence type="ECO:0000313" key="3">
    <source>
        <dbReference type="Proteomes" id="UP000059680"/>
    </source>
</evidence>